<evidence type="ECO:0000256" key="1">
    <source>
        <dbReference type="SAM" id="MobiDB-lite"/>
    </source>
</evidence>
<feature type="compositionally biased region" description="Basic and acidic residues" evidence="1">
    <location>
        <begin position="43"/>
        <end position="54"/>
    </location>
</feature>
<feature type="region of interest" description="Disordered" evidence="1">
    <location>
        <begin position="36"/>
        <end position="130"/>
    </location>
</feature>
<name>A0A1B6GAK4_9HEMI</name>
<protein>
    <submittedName>
        <fullName evidence="2">Uncharacterized protein</fullName>
    </submittedName>
</protein>
<proteinExistence type="predicted"/>
<reference evidence="2" key="1">
    <citation type="submission" date="2015-11" db="EMBL/GenBank/DDBJ databases">
        <title>De novo transcriptome assembly of four potential Pierce s Disease insect vectors from Arizona vineyards.</title>
        <authorList>
            <person name="Tassone E.E."/>
        </authorList>
    </citation>
    <scope>NUCLEOTIDE SEQUENCE</scope>
</reference>
<organism evidence="2">
    <name type="scientific">Cuerna arida</name>
    <dbReference type="NCBI Taxonomy" id="1464854"/>
    <lineage>
        <taxon>Eukaryota</taxon>
        <taxon>Metazoa</taxon>
        <taxon>Ecdysozoa</taxon>
        <taxon>Arthropoda</taxon>
        <taxon>Hexapoda</taxon>
        <taxon>Insecta</taxon>
        <taxon>Pterygota</taxon>
        <taxon>Neoptera</taxon>
        <taxon>Paraneoptera</taxon>
        <taxon>Hemiptera</taxon>
        <taxon>Auchenorrhyncha</taxon>
        <taxon>Membracoidea</taxon>
        <taxon>Cicadellidae</taxon>
        <taxon>Cicadellinae</taxon>
        <taxon>Proconiini</taxon>
        <taxon>Cuerna</taxon>
    </lineage>
</organism>
<dbReference type="EMBL" id="GECZ01010308">
    <property type="protein sequence ID" value="JAS59461.1"/>
    <property type="molecule type" value="Transcribed_RNA"/>
</dbReference>
<gene>
    <name evidence="2" type="ORF">g.47016</name>
</gene>
<accession>A0A1B6GAK4</accession>
<dbReference type="AlphaFoldDB" id="A0A1B6GAK4"/>
<sequence length="147" mass="16659">CGALIGRTFSSLAFRGTNMERDKKFRKINIPRGVTAAETADLMEPHLRDDDRGHGSSMTPRLPRGHRDGKRRRKEKEKSKKDTRAGTSKSDQGREPVDARERIRTHLRKDEYFPPLGQPGGKDDPLRKGLSGAGVRWYLRYLSQGMA</sequence>
<feature type="non-terminal residue" evidence="2">
    <location>
        <position position="1"/>
    </location>
</feature>
<feature type="compositionally biased region" description="Basic residues" evidence="1">
    <location>
        <begin position="63"/>
        <end position="75"/>
    </location>
</feature>
<evidence type="ECO:0000313" key="2">
    <source>
        <dbReference type="EMBL" id="JAS59461.1"/>
    </source>
</evidence>
<feature type="compositionally biased region" description="Basic and acidic residues" evidence="1">
    <location>
        <begin position="91"/>
        <end position="112"/>
    </location>
</feature>